<feature type="region of interest" description="Disordered" evidence="1">
    <location>
        <begin position="1"/>
        <end position="44"/>
    </location>
</feature>
<feature type="compositionally biased region" description="Basic and acidic residues" evidence="1">
    <location>
        <begin position="20"/>
        <end position="33"/>
    </location>
</feature>
<evidence type="ECO:0000313" key="3">
    <source>
        <dbReference type="Proteomes" id="UP000257109"/>
    </source>
</evidence>
<evidence type="ECO:0000256" key="1">
    <source>
        <dbReference type="SAM" id="MobiDB-lite"/>
    </source>
</evidence>
<accession>A0A371HNU9</accession>
<sequence length="156" mass="17352">MQLKRRSASRRSTASSSSWRGRDKEKVRSDRSLKKGSGPFQVHKEMTVTLTPMTSASQCPNKRAMILSDNSEIESDSSCGDTSTSRDLLMVKRLIGSQVIEEAETQRENIFHSKCHVLGNLHSVIIDGGSCVNVVSERLVSKLALPTIIHPRPYRL</sequence>
<feature type="non-terminal residue" evidence="2">
    <location>
        <position position="1"/>
    </location>
</feature>
<feature type="compositionally biased region" description="Low complexity" evidence="1">
    <location>
        <begin position="10"/>
        <end position="19"/>
    </location>
</feature>
<keyword evidence="3" id="KW-1185">Reference proteome</keyword>
<organism evidence="2 3">
    <name type="scientific">Mucuna pruriens</name>
    <name type="common">Velvet bean</name>
    <name type="synonym">Dolichos pruriens</name>
    <dbReference type="NCBI Taxonomy" id="157652"/>
    <lineage>
        <taxon>Eukaryota</taxon>
        <taxon>Viridiplantae</taxon>
        <taxon>Streptophyta</taxon>
        <taxon>Embryophyta</taxon>
        <taxon>Tracheophyta</taxon>
        <taxon>Spermatophyta</taxon>
        <taxon>Magnoliopsida</taxon>
        <taxon>eudicotyledons</taxon>
        <taxon>Gunneridae</taxon>
        <taxon>Pentapetalae</taxon>
        <taxon>rosids</taxon>
        <taxon>fabids</taxon>
        <taxon>Fabales</taxon>
        <taxon>Fabaceae</taxon>
        <taxon>Papilionoideae</taxon>
        <taxon>50 kb inversion clade</taxon>
        <taxon>NPAAA clade</taxon>
        <taxon>indigoferoid/millettioid clade</taxon>
        <taxon>Phaseoleae</taxon>
        <taxon>Mucuna</taxon>
    </lineage>
</organism>
<dbReference type="AlphaFoldDB" id="A0A371HNU9"/>
<dbReference type="PANTHER" id="PTHR35046">
    <property type="entry name" value="ZINC KNUCKLE (CCHC-TYPE) FAMILY PROTEIN"/>
    <property type="match status" value="1"/>
</dbReference>
<evidence type="ECO:0000313" key="2">
    <source>
        <dbReference type="EMBL" id="RDY04460.1"/>
    </source>
</evidence>
<gene>
    <name evidence="2" type="ORF">CR513_11826</name>
</gene>
<proteinExistence type="predicted"/>
<reference evidence="2" key="1">
    <citation type="submission" date="2018-05" db="EMBL/GenBank/DDBJ databases">
        <title>Draft genome of Mucuna pruriens seed.</title>
        <authorList>
            <person name="Nnadi N.E."/>
            <person name="Vos R."/>
            <person name="Hasami M.H."/>
            <person name="Devisetty U.K."/>
            <person name="Aguiy J.C."/>
        </authorList>
    </citation>
    <scope>NUCLEOTIDE SEQUENCE [LARGE SCALE GENOMIC DNA]</scope>
    <source>
        <strain evidence="2">JCA_2017</strain>
    </source>
</reference>
<comment type="caution">
    <text evidence="2">The sequence shown here is derived from an EMBL/GenBank/DDBJ whole genome shotgun (WGS) entry which is preliminary data.</text>
</comment>
<dbReference type="Proteomes" id="UP000257109">
    <property type="component" value="Unassembled WGS sequence"/>
</dbReference>
<dbReference type="EMBL" id="QJKJ01002077">
    <property type="protein sequence ID" value="RDY04460.1"/>
    <property type="molecule type" value="Genomic_DNA"/>
</dbReference>
<dbReference type="OrthoDB" id="1719899at2759"/>
<dbReference type="PANTHER" id="PTHR35046:SF26">
    <property type="entry name" value="RNA-DIRECTED DNA POLYMERASE"/>
    <property type="match status" value="1"/>
</dbReference>
<protein>
    <submittedName>
        <fullName evidence="2">Uncharacterized protein</fullName>
    </submittedName>
</protein>
<name>A0A371HNU9_MUCPR</name>